<dbReference type="AlphaFoldDB" id="A0A7J6VDU3"/>
<evidence type="ECO:0000313" key="2">
    <source>
        <dbReference type="Proteomes" id="UP000554482"/>
    </source>
</evidence>
<reference evidence="1 2" key="1">
    <citation type="submission" date="2020-06" db="EMBL/GenBank/DDBJ databases">
        <title>Transcriptomic and genomic resources for Thalictrum thalictroides and T. hernandezii: Facilitating candidate gene discovery in an emerging model plant lineage.</title>
        <authorList>
            <person name="Arias T."/>
            <person name="Riano-Pachon D.M."/>
            <person name="Di Stilio V.S."/>
        </authorList>
    </citation>
    <scope>NUCLEOTIDE SEQUENCE [LARGE SCALE GENOMIC DNA]</scope>
    <source>
        <strain evidence="2">cv. WT478/WT964</strain>
        <tissue evidence="1">Leaves</tissue>
    </source>
</reference>
<accession>A0A7J6VDU3</accession>
<comment type="caution">
    <text evidence="1">The sequence shown here is derived from an EMBL/GenBank/DDBJ whole genome shotgun (WGS) entry which is preliminary data.</text>
</comment>
<dbReference type="Proteomes" id="UP000554482">
    <property type="component" value="Unassembled WGS sequence"/>
</dbReference>
<dbReference type="EMBL" id="JABWDY010034835">
    <property type="protein sequence ID" value="KAF5182375.1"/>
    <property type="molecule type" value="Genomic_DNA"/>
</dbReference>
<protein>
    <submittedName>
        <fullName evidence="1">Uncharacterized protein</fullName>
    </submittedName>
</protein>
<dbReference type="OrthoDB" id="275278at2759"/>
<proteinExistence type="predicted"/>
<organism evidence="1 2">
    <name type="scientific">Thalictrum thalictroides</name>
    <name type="common">Rue-anemone</name>
    <name type="synonym">Anemone thalictroides</name>
    <dbReference type="NCBI Taxonomy" id="46969"/>
    <lineage>
        <taxon>Eukaryota</taxon>
        <taxon>Viridiplantae</taxon>
        <taxon>Streptophyta</taxon>
        <taxon>Embryophyta</taxon>
        <taxon>Tracheophyta</taxon>
        <taxon>Spermatophyta</taxon>
        <taxon>Magnoliopsida</taxon>
        <taxon>Ranunculales</taxon>
        <taxon>Ranunculaceae</taxon>
        <taxon>Thalictroideae</taxon>
        <taxon>Thalictrum</taxon>
    </lineage>
</organism>
<gene>
    <name evidence="1" type="ORF">FRX31_028048</name>
</gene>
<name>A0A7J6VDU3_THATH</name>
<keyword evidence="2" id="KW-1185">Reference proteome</keyword>
<sequence>MHIFVKGGWLAEKSYNSVSLSSNKDNNGVITSTSKRNKERRVFSLAVNPLCYTGTNSSLRSFSYWISLIFSQVSHTDPVIADFEGKVGMNTGENCYLQIKHTGGNT</sequence>
<evidence type="ECO:0000313" key="1">
    <source>
        <dbReference type="EMBL" id="KAF5182375.1"/>
    </source>
</evidence>